<evidence type="ECO:0000313" key="2">
    <source>
        <dbReference type="EMBL" id="GLB43710.1"/>
    </source>
</evidence>
<dbReference type="InterPro" id="IPR001810">
    <property type="entry name" value="F-box_dom"/>
</dbReference>
<dbReference type="SUPFAM" id="SSF81383">
    <property type="entry name" value="F-box domain"/>
    <property type="match status" value="1"/>
</dbReference>
<dbReference type="OrthoDB" id="2823912at2759"/>
<feature type="domain" description="F-box" evidence="1">
    <location>
        <begin position="108"/>
        <end position="157"/>
    </location>
</feature>
<gene>
    <name evidence="2" type="ORF">LshimejAT787_1402220</name>
</gene>
<comment type="caution">
    <text evidence="2">The sequence shown here is derived from an EMBL/GenBank/DDBJ whole genome shotgun (WGS) entry which is preliminary data.</text>
</comment>
<dbReference type="EMBL" id="BRPK01000014">
    <property type="protein sequence ID" value="GLB43710.1"/>
    <property type="molecule type" value="Genomic_DNA"/>
</dbReference>
<proteinExistence type="predicted"/>
<evidence type="ECO:0000313" key="3">
    <source>
        <dbReference type="Proteomes" id="UP001063166"/>
    </source>
</evidence>
<evidence type="ECO:0000259" key="1">
    <source>
        <dbReference type="PROSITE" id="PS50181"/>
    </source>
</evidence>
<organism evidence="2 3">
    <name type="scientific">Lyophyllum shimeji</name>
    <name type="common">Hon-shimeji</name>
    <name type="synonym">Tricholoma shimeji</name>
    <dbReference type="NCBI Taxonomy" id="47721"/>
    <lineage>
        <taxon>Eukaryota</taxon>
        <taxon>Fungi</taxon>
        <taxon>Dikarya</taxon>
        <taxon>Basidiomycota</taxon>
        <taxon>Agaricomycotina</taxon>
        <taxon>Agaricomycetes</taxon>
        <taxon>Agaricomycetidae</taxon>
        <taxon>Agaricales</taxon>
        <taxon>Tricholomatineae</taxon>
        <taxon>Lyophyllaceae</taxon>
        <taxon>Lyophyllum</taxon>
    </lineage>
</organism>
<reference evidence="2" key="1">
    <citation type="submission" date="2022-07" db="EMBL/GenBank/DDBJ databases">
        <title>The genome of Lyophyllum shimeji provides insight into the initial evolution of ectomycorrhizal fungal genome.</title>
        <authorList>
            <person name="Kobayashi Y."/>
            <person name="Shibata T."/>
            <person name="Hirakawa H."/>
            <person name="Shigenobu S."/>
            <person name="Nishiyama T."/>
            <person name="Yamada A."/>
            <person name="Hasebe M."/>
            <person name="Kawaguchi M."/>
        </authorList>
    </citation>
    <scope>NUCLEOTIDE SEQUENCE</scope>
    <source>
        <strain evidence="2">AT787</strain>
    </source>
</reference>
<dbReference type="AlphaFoldDB" id="A0A9P3PVI1"/>
<accession>A0A9P3PVI1</accession>
<sequence>MPRRIYSECCDQTHSATVALTTVVLSVAHRAHPSAGSMRPFKSRIHTRASLQDLPFETVKDFSSLFASKIRWGNREDDSRLVNETYIRVLRRLRCAQKPVSSHRKRGSGQILDLPLEIVYEILSLLYPVDLWHLSYVNKNLHALLSSPTSKWLWNLVFERNSPIPPCPPDMMPLKWAQLLFGPASCQRCGVQKVVLLNMHWRRRLCMDCAHYWAGVVRDRFLAEAARAEEGTGRAQTEEGCRGSFYHPGTVASDMYMCATCQKYVTWMQHIRSEDERETEAQLDAIIKMMAKYLRKDGHQEVHVQHFVRSHPTRPVANMFLRGLPKDRLPRLQERGLKATKRHIRDNWSTKFKVLSEGLLYEAANLRTPLLTERSNVVRHMWTEYVTSLDAMSRCAEVPDIVRSEPFATMVNDPSDRAIEEEQVIKALALFAERWLPYTMEDLFARRPELLLSASGFLDPPPTHSINSAASVFTCRGCEASPSPDSANGYKLIGWNIAVAHLLEDSLHLLDLAEGPPLRVNEPGCVAARSLLELLGLHPQTTLADDMDKSDACFICLECEGANGVSVPLSWRECVAHFIELRGPQSHLVPSWSVVLHEVSALSVAG</sequence>
<name>A0A9P3PVI1_LYOSH</name>
<keyword evidence="3" id="KW-1185">Reference proteome</keyword>
<dbReference type="PROSITE" id="PS50181">
    <property type="entry name" value="FBOX"/>
    <property type="match status" value="1"/>
</dbReference>
<dbReference type="Gene3D" id="1.20.1280.50">
    <property type="match status" value="1"/>
</dbReference>
<dbReference type="Pfam" id="PF00646">
    <property type="entry name" value="F-box"/>
    <property type="match status" value="1"/>
</dbReference>
<dbReference type="Proteomes" id="UP001063166">
    <property type="component" value="Unassembled WGS sequence"/>
</dbReference>
<protein>
    <recommendedName>
        <fullName evidence="1">F-box domain-containing protein</fullName>
    </recommendedName>
</protein>
<dbReference type="InterPro" id="IPR036047">
    <property type="entry name" value="F-box-like_dom_sf"/>
</dbReference>